<dbReference type="EMBL" id="JAKVIN010000015">
    <property type="protein sequence ID" value="MCJ8152042.1"/>
    <property type="molecule type" value="Genomic_DNA"/>
</dbReference>
<proteinExistence type="predicted"/>
<comment type="caution">
    <text evidence="2">The sequence shown here is derived from an EMBL/GenBank/DDBJ whole genome shotgun (WGS) entry which is preliminary data.</text>
</comment>
<evidence type="ECO:0000313" key="3">
    <source>
        <dbReference type="Proteomes" id="UP001201844"/>
    </source>
</evidence>
<keyword evidence="2" id="KW-0614">Plasmid</keyword>
<organism evidence="2 3">
    <name type="scientific">Shinella sedimenti</name>
    <dbReference type="NCBI Taxonomy" id="2919913"/>
    <lineage>
        <taxon>Bacteria</taxon>
        <taxon>Pseudomonadati</taxon>
        <taxon>Pseudomonadota</taxon>
        <taxon>Alphaproteobacteria</taxon>
        <taxon>Hyphomicrobiales</taxon>
        <taxon>Rhizobiaceae</taxon>
        <taxon>Shinella</taxon>
    </lineage>
</organism>
<accession>A0ABT0CTV9</accession>
<keyword evidence="1" id="KW-0812">Transmembrane</keyword>
<reference evidence="2 3" key="1">
    <citation type="submission" date="2022-02" db="EMBL/GenBank/DDBJ databases">
        <title>Shinella B3.7 sp. nov., isolated from Sediment (Zhairuo Island).</title>
        <authorList>
            <person name="Chen G."/>
        </authorList>
    </citation>
    <scope>NUCLEOTIDE SEQUENCE [LARGE SCALE GENOMIC DNA]</scope>
    <source>
        <strain evidence="2 3">B3.7</strain>
        <plasmid evidence="2">unnamed</plasmid>
    </source>
</reference>
<name>A0ABT0CTV9_9HYPH</name>
<feature type="transmembrane region" description="Helical" evidence="1">
    <location>
        <begin position="340"/>
        <end position="359"/>
    </location>
</feature>
<evidence type="ECO:0000256" key="1">
    <source>
        <dbReference type="SAM" id="Phobius"/>
    </source>
</evidence>
<protein>
    <submittedName>
        <fullName evidence="2">Uncharacterized protein</fullName>
    </submittedName>
</protein>
<sequence length="471" mass="52273">MDKPSASNSTSYCSPADVRRSLSYLMPKLAPYWERPLTSYASKLYRVEHLSAESAARNHARNLLRTCIERAARRFSYTEEEARSAGREFVASPVLQTGPHCLLLFEPDAFYTHLFSMMGLMAHNRNWYISYFASTSGFSERAKKGPGWIRVGGEPLNLFGVPRNRMDSSSIGCLNGPYRYALTNAKGESAPNAHAACLLVNLPSAEFASAAEAIKAGNRDLWRRTFVPSIRLLQLDDFDVADLIADHLEDPTSWISSQFVGNGAVANSILTALDDLQTGPWAGWVRRTTDFFWRMAENRVTPLRLESDALMSDKAPTLSVRFRPDAIAAALRNRLILPNLLLAFLVISILPGVRVLGGFKQVVYYPLMRYLTSAGIQQSGNVDLLADMVNDNQPGVWGHRVLRRAESDPFHEVNVAGGIAPLLQAYGKLSLSDASGDLKCFTEDCMWSRLAANIANRTIASASDEWRWSGR</sequence>
<keyword evidence="1" id="KW-0472">Membrane</keyword>
<dbReference type="Proteomes" id="UP001201844">
    <property type="component" value="Unassembled WGS sequence"/>
</dbReference>
<geneLocation type="plasmid" evidence="2">
    <name>unnamed</name>
</geneLocation>
<gene>
    <name evidence="2" type="ORF">MKI86_23220</name>
</gene>
<keyword evidence="1" id="KW-1133">Transmembrane helix</keyword>
<evidence type="ECO:0000313" key="2">
    <source>
        <dbReference type="EMBL" id="MCJ8152042.1"/>
    </source>
</evidence>
<dbReference type="RefSeq" id="WP_241605794.1">
    <property type="nucleotide sequence ID" value="NZ_JAKVIN010000015.1"/>
</dbReference>
<keyword evidence="3" id="KW-1185">Reference proteome</keyword>